<dbReference type="RefSeq" id="WP_406648651.1">
    <property type="nucleotide sequence ID" value="NZ_CP123584.1"/>
</dbReference>
<evidence type="ECO:0000256" key="1">
    <source>
        <dbReference type="SAM" id="Phobius"/>
    </source>
</evidence>
<evidence type="ECO:0000313" key="4">
    <source>
        <dbReference type="EMBL" id="WZK90126.1"/>
    </source>
</evidence>
<reference evidence="4 5" key="1">
    <citation type="submission" date="2023-04" db="EMBL/GenBank/DDBJ databases">
        <title>Complete genome sequence of Alisedimentitalea scapharcae.</title>
        <authorList>
            <person name="Rong J.-C."/>
            <person name="Yi M.-L."/>
            <person name="Zhao Q."/>
        </authorList>
    </citation>
    <scope>NUCLEOTIDE SEQUENCE [LARGE SCALE GENOMIC DNA]</scope>
    <source>
        <strain evidence="4 5">KCTC 42119</strain>
    </source>
</reference>
<dbReference type="InterPro" id="IPR052529">
    <property type="entry name" value="Bact_Transport_Assoc"/>
</dbReference>
<organism evidence="4 5">
    <name type="scientific">Aliisedimentitalea scapharcae</name>
    <dbReference type="NCBI Taxonomy" id="1524259"/>
    <lineage>
        <taxon>Bacteria</taxon>
        <taxon>Pseudomonadati</taxon>
        <taxon>Pseudomonadota</taxon>
        <taxon>Alphaproteobacteria</taxon>
        <taxon>Rhodobacterales</taxon>
        <taxon>Roseobacteraceae</taxon>
        <taxon>Aliisedimentitalea</taxon>
    </lineage>
</organism>
<sequence length="333" mass="36270">MRLSGLDIARFLAFCGMVLVNFRIAANVTPQDDLFSTLTTMLEGRAAALFVILAGIGLTLARSDTATVLRRAAFLFVIGLANLTIFDADILHFYAVYFVVALPFVPMNNRNLWISIAAILFVSVLALVILDYEAGWNWDTYSYSDFWTVTGFLRHTFFNGWHPVFPWICFLLVGLGIGRLQLGTRATQMRLIAGGTLVAVLGLIPGWITSDPELIDVLNATAIPPGPFYILSASGSAAAMIGLTLWAAPLLDWLGIAGWMTTPGRQALTLYVLHILVGMGILEALGLLDGSLETKAIFAYSLLFCALCAVYARIWTLLASRGPLETLMRKLAG</sequence>
<evidence type="ECO:0000313" key="5">
    <source>
        <dbReference type="Proteomes" id="UP001623232"/>
    </source>
</evidence>
<feature type="transmembrane region" description="Helical" evidence="1">
    <location>
        <begin position="189"/>
        <end position="208"/>
    </location>
</feature>
<feature type="transmembrane region" description="Helical" evidence="1">
    <location>
        <begin position="73"/>
        <end position="100"/>
    </location>
</feature>
<dbReference type="Pfam" id="PF04235">
    <property type="entry name" value="DUF418"/>
    <property type="match status" value="1"/>
</dbReference>
<protein>
    <submittedName>
        <fullName evidence="4">Heparan-alpha-glucosaminide N-acetyltransferase domain-containing protein</fullName>
    </submittedName>
</protein>
<name>A0ABZ2XZQ4_9RHOB</name>
<dbReference type="EMBL" id="CP123584">
    <property type="protein sequence ID" value="WZK90126.1"/>
    <property type="molecule type" value="Genomic_DNA"/>
</dbReference>
<feature type="transmembrane region" description="Helical" evidence="1">
    <location>
        <begin position="7"/>
        <end position="24"/>
    </location>
</feature>
<dbReference type="Pfam" id="PF07786">
    <property type="entry name" value="HGSNAT_cat"/>
    <property type="match status" value="1"/>
</dbReference>
<keyword evidence="5" id="KW-1185">Reference proteome</keyword>
<proteinExistence type="predicted"/>
<accession>A0ABZ2XZQ4</accession>
<feature type="domain" description="Heparan-alpha-glucosaminide N-acetyltransferase catalytic" evidence="3">
    <location>
        <begin position="2"/>
        <end position="199"/>
    </location>
</feature>
<dbReference type="Proteomes" id="UP001623232">
    <property type="component" value="Chromosome"/>
</dbReference>
<gene>
    <name evidence="4" type="ORF">QEZ52_06145</name>
</gene>
<feature type="transmembrane region" description="Helical" evidence="1">
    <location>
        <begin position="112"/>
        <end position="130"/>
    </location>
</feature>
<dbReference type="PANTHER" id="PTHR30590:SF3">
    <property type="entry name" value="HYPOTHETICAL MEMBRANE SPANNING PROTEIN"/>
    <property type="match status" value="1"/>
</dbReference>
<feature type="transmembrane region" description="Helical" evidence="1">
    <location>
        <begin position="228"/>
        <end position="248"/>
    </location>
</feature>
<evidence type="ECO:0000259" key="3">
    <source>
        <dbReference type="Pfam" id="PF07786"/>
    </source>
</evidence>
<feature type="transmembrane region" description="Helical" evidence="1">
    <location>
        <begin position="268"/>
        <end position="285"/>
    </location>
</feature>
<feature type="transmembrane region" description="Helical" evidence="1">
    <location>
        <begin position="297"/>
        <end position="320"/>
    </location>
</feature>
<feature type="transmembrane region" description="Helical" evidence="1">
    <location>
        <begin position="164"/>
        <end position="182"/>
    </location>
</feature>
<keyword evidence="1" id="KW-0812">Transmembrane</keyword>
<feature type="domain" description="DUF418" evidence="2">
    <location>
        <begin position="218"/>
        <end position="332"/>
    </location>
</feature>
<keyword evidence="1" id="KW-1133">Transmembrane helix</keyword>
<keyword evidence="1" id="KW-0472">Membrane</keyword>
<feature type="transmembrane region" description="Helical" evidence="1">
    <location>
        <begin position="44"/>
        <end position="61"/>
    </location>
</feature>
<dbReference type="PANTHER" id="PTHR30590">
    <property type="entry name" value="INNER MEMBRANE PROTEIN"/>
    <property type="match status" value="1"/>
</dbReference>
<evidence type="ECO:0000259" key="2">
    <source>
        <dbReference type="Pfam" id="PF04235"/>
    </source>
</evidence>
<dbReference type="InterPro" id="IPR012429">
    <property type="entry name" value="HGSNAT_cat"/>
</dbReference>
<dbReference type="InterPro" id="IPR007349">
    <property type="entry name" value="DUF418"/>
</dbReference>